<feature type="compositionally biased region" description="Basic and acidic residues" evidence="3">
    <location>
        <begin position="8"/>
        <end position="32"/>
    </location>
</feature>
<evidence type="ECO:0000256" key="3">
    <source>
        <dbReference type="SAM" id="MobiDB-lite"/>
    </source>
</evidence>
<dbReference type="PANTHER" id="PTHR23236:SF11">
    <property type="entry name" value="EUKARYOTIC TRANSLATION INITIATION FACTOR 4H"/>
    <property type="match status" value="1"/>
</dbReference>
<gene>
    <name evidence="5" type="ORF">CTEN210_02012</name>
</gene>
<dbReference type="SMART" id="SM00360">
    <property type="entry name" value="RRM"/>
    <property type="match status" value="2"/>
</dbReference>
<evidence type="ECO:0000256" key="2">
    <source>
        <dbReference type="PROSITE-ProRule" id="PRU00176"/>
    </source>
</evidence>
<dbReference type="Gene3D" id="3.30.70.330">
    <property type="match status" value="2"/>
</dbReference>
<dbReference type="CDD" id="cd00590">
    <property type="entry name" value="RRM_SF"/>
    <property type="match status" value="1"/>
</dbReference>
<dbReference type="EMBL" id="BLLK01000020">
    <property type="protein sequence ID" value="GFH45538.1"/>
    <property type="molecule type" value="Genomic_DNA"/>
</dbReference>
<feature type="compositionally biased region" description="Basic residues" evidence="3">
    <location>
        <begin position="33"/>
        <end position="44"/>
    </location>
</feature>
<sequence>MSDDEKEVSENPVKEEEEDKEKAENEGEEGGKSKRKRKRKRKKKNNENADESGEVGVSTDATNKADSVEHTVFVEGIPFVASEEQVKEFFTSNGITDILEMRLPRWQDSGRLRGFGHVVFNSVESRNKAINELNGKHLQNRYLNIQAAKDRNGGGPEGSSKGPRAQPEGCRTIFVRNLPYNGIDERDVADLFRSCGKIVEGGVRLTRNYQTKQLKGFGYVEFKNPEGAFSAVQRAHKGTLHLKGRPCRVDYEEGKMKGSFRNGEGKLWQAQHGSVYDDQSNGKRMKR</sequence>
<dbReference type="Proteomes" id="UP001054902">
    <property type="component" value="Unassembled WGS sequence"/>
</dbReference>
<feature type="domain" description="RRM" evidence="4">
    <location>
        <begin position="70"/>
        <end position="150"/>
    </location>
</feature>
<evidence type="ECO:0000313" key="5">
    <source>
        <dbReference type="EMBL" id="GFH45538.1"/>
    </source>
</evidence>
<keyword evidence="6" id="KW-1185">Reference proteome</keyword>
<keyword evidence="1 2" id="KW-0694">RNA-binding</keyword>
<dbReference type="InterPro" id="IPR012677">
    <property type="entry name" value="Nucleotide-bd_a/b_plait_sf"/>
</dbReference>
<proteinExistence type="predicted"/>
<feature type="domain" description="RRM" evidence="4">
    <location>
        <begin position="171"/>
        <end position="254"/>
    </location>
</feature>
<evidence type="ECO:0000256" key="1">
    <source>
        <dbReference type="ARBA" id="ARBA00022884"/>
    </source>
</evidence>
<comment type="caution">
    <text evidence="5">The sequence shown here is derived from an EMBL/GenBank/DDBJ whole genome shotgun (WGS) entry which is preliminary data.</text>
</comment>
<accession>A0AAD3CH53</accession>
<dbReference type="AlphaFoldDB" id="A0AAD3CH53"/>
<dbReference type="PROSITE" id="PS50102">
    <property type="entry name" value="RRM"/>
    <property type="match status" value="2"/>
</dbReference>
<protein>
    <recommendedName>
        <fullName evidence="4">RRM domain-containing protein</fullName>
    </recommendedName>
</protein>
<dbReference type="SUPFAM" id="SSF54928">
    <property type="entry name" value="RNA-binding domain, RBD"/>
    <property type="match status" value="2"/>
</dbReference>
<dbReference type="InterPro" id="IPR000504">
    <property type="entry name" value="RRM_dom"/>
</dbReference>
<dbReference type="GO" id="GO:0003723">
    <property type="term" value="F:RNA binding"/>
    <property type="evidence" value="ECO:0007669"/>
    <property type="project" value="UniProtKB-UniRule"/>
</dbReference>
<evidence type="ECO:0000313" key="6">
    <source>
        <dbReference type="Proteomes" id="UP001054902"/>
    </source>
</evidence>
<name>A0AAD3CH53_9STRA</name>
<dbReference type="PANTHER" id="PTHR23236">
    <property type="entry name" value="EUKARYOTIC TRANSLATION INITIATION FACTOR 4B/4H"/>
    <property type="match status" value="1"/>
</dbReference>
<dbReference type="Pfam" id="PF00076">
    <property type="entry name" value="RRM_1"/>
    <property type="match status" value="2"/>
</dbReference>
<dbReference type="InterPro" id="IPR035979">
    <property type="entry name" value="RBD_domain_sf"/>
</dbReference>
<evidence type="ECO:0000259" key="4">
    <source>
        <dbReference type="PROSITE" id="PS50102"/>
    </source>
</evidence>
<feature type="region of interest" description="Disordered" evidence="3">
    <location>
        <begin position="148"/>
        <end position="168"/>
    </location>
</feature>
<reference evidence="5 6" key="1">
    <citation type="journal article" date="2021" name="Sci. Rep.">
        <title>The genome of the diatom Chaetoceros tenuissimus carries an ancient integrated fragment of an extant virus.</title>
        <authorList>
            <person name="Hongo Y."/>
            <person name="Kimura K."/>
            <person name="Takaki Y."/>
            <person name="Yoshida Y."/>
            <person name="Baba S."/>
            <person name="Kobayashi G."/>
            <person name="Nagasaki K."/>
            <person name="Hano T."/>
            <person name="Tomaru Y."/>
        </authorList>
    </citation>
    <scope>NUCLEOTIDE SEQUENCE [LARGE SCALE GENOMIC DNA]</scope>
    <source>
        <strain evidence="5 6">NIES-3715</strain>
    </source>
</reference>
<feature type="region of interest" description="Disordered" evidence="3">
    <location>
        <begin position="1"/>
        <end position="63"/>
    </location>
</feature>
<organism evidence="5 6">
    <name type="scientific">Chaetoceros tenuissimus</name>
    <dbReference type="NCBI Taxonomy" id="426638"/>
    <lineage>
        <taxon>Eukaryota</taxon>
        <taxon>Sar</taxon>
        <taxon>Stramenopiles</taxon>
        <taxon>Ochrophyta</taxon>
        <taxon>Bacillariophyta</taxon>
        <taxon>Coscinodiscophyceae</taxon>
        <taxon>Chaetocerotophycidae</taxon>
        <taxon>Chaetocerotales</taxon>
        <taxon>Chaetocerotaceae</taxon>
        <taxon>Chaetoceros</taxon>
    </lineage>
</organism>